<keyword evidence="2" id="KW-1185">Reference proteome</keyword>
<proteinExistence type="predicted"/>
<accession>A0ACA9TT81</accession>
<feature type="non-terminal residue" evidence="1">
    <location>
        <position position="1"/>
    </location>
</feature>
<organism evidence="1 2">
    <name type="scientific">Clonostachys rosea f. rosea IK726</name>
    <dbReference type="NCBI Taxonomy" id="1349383"/>
    <lineage>
        <taxon>Eukaryota</taxon>
        <taxon>Fungi</taxon>
        <taxon>Dikarya</taxon>
        <taxon>Ascomycota</taxon>
        <taxon>Pezizomycotina</taxon>
        <taxon>Sordariomycetes</taxon>
        <taxon>Hypocreomycetidae</taxon>
        <taxon>Hypocreales</taxon>
        <taxon>Bionectriaceae</taxon>
        <taxon>Clonostachys</taxon>
    </lineage>
</organism>
<name>A0ACA9TT81_BIOOC</name>
<comment type="caution">
    <text evidence="1">The sequence shown here is derived from an EMBL/GenBank/DDBJ whole genome shotgun (WGS) entry which is preliminary data.</text>
</comment>
<sequence>LSVWDRLLPIHQELIDGRLSPTWGWRSTTPTDDHRRLLDAALVPCRLLLLINTGRCVRRDTAIELRRLNLISSSEVAVTN</sequence>
<protein>
    <submittedName>
        <fullName evidence="1">Uncharacterized protein</fullName>
    </submittedName>
</protein>
<dbReference type="Proteomes" id="UP000836387">
    <property type="component" value="Unassembled WGS sequence"/>
</dbReference>
<gene>
    <name evidence="1" type="ORF">CRV2_00001315</name>
</gene>
<dbReference type="EMBL" id="CADEHS020000007">
    <property type="protein sequence ID" value="CAG9944151.1"/>
    <property type="molecule type" value="Genomic_DNA"/>
</dbReference>
<reference evidence="1" key="2">
    <citation type="submission" date="2021-10" db="EMBL/GenBank/DDBJ databases">
        <authorList>
            <person name="Piombo E."/>
        </authorList>
    </citation>
    <scope>NUCLEOTIDE SEQUENCE</scope>
</reference>
<reference evidence="1" key="1">
    <citation type="submission" date="2020-04" db="EMBL/GenBank/DDBJ databases">
        <authorList>
            <person name="Broberg M."/>
        </authorList>
    </citation>
    <scope>NUCLEOTIDE SEQUENCE</scope>
</reference>
<evidence type="ECO:0000313" key="1">
    <source>
        <dbReference type="EMBL" id="CAG9944151.1"/>
    </source>
</evidence>
<evidence type="ECO:0000313" key="2">
    <source>
        <dbReference type="Proteomes" id="UP000836387"/>
    </source>
</evidence>